<evidence type="ECO:0000313" key="1">
    <source>
        <dbReference type="EMBL" id="RVU03947.1"/>
    </source>
</evidence>
<dbReference type="Proteomes" id="UP000282837">
    <property type="component" value="Unassembled WGS sequence"/>
</dbReference>
<gene>
    <name evidence="1" type="ORF">EOE18_13925</name>
</gene>
<keyword evidence="2" id="KW-1185">Reference proteome</keyword>
<protein>
    <submittedName>
        <fullName evidence="1">Uncharacterized protein</fullName>
    </submittedName>
</protein>
<dbReference type="AlphaFoldDB" id="A0A3S3TLR5"/>
<sequence length="125" mass="14082">MADPQVITEAQRFTLSDSQRLLRKSDVEGICRSPDLCWHYSDTARCGPCAIKQAQELGVEPDHRMPNLPEVYRQRRANEALRAEIAQATDHIRKLVDAINKGTDPQSAVICALLWTVRNKPDETA</sequence>
<comment type="caution">
    <text evidence="1">The sequence shown here is derived from an EMBL/GenBank/DDBJ whole genome shotgun (WGS) entry which is preliminary data.</text>
</comment>
<organism evidence="1 2">
    <name type="scientific">Novosphingobium umbonatum</name>
    <dbReference type="NCBI Taxonomy" id="1908524"/>
    <lineage>
        <taxon>Bacteria</taxon>
        <taxon>Pseudomonadati</taxon>
        <taxon>Pseudomonadota</taxon>
        <taxon>Alphaproteobacteria</taxon>
        <taxon>Sphingomonadales</taxon>
        <taxon>Sphingomonadaceae</taxon>
        <taxon>Novosphingobium</taxon>
    </lineage>
</organism>
<evidence type="ECO:0000313" key="2">
    <source>
        <dbReference type="Proteomes" id="UP000282837"/>
    </source>
</evidence>
<name>A0A3S3TLR5_9SPHN</name>
<accession>A0A3S3TLR5</accession>
<reference evidence="1 2" key="1">
    <citation type="submission" date="2019-01" db="EMBL/GenBank/DDBJ databases">
        <authorList>
            <person name="Chen W.-M."/>
        </authorList>
    </citation>
    <scope>NUCLEOTIDE SEQUENCE [LARGE SCALE GENOMIC DNA]</scope>
    <source>
        <strain evidence="1 2">FSY-9</strain>
    </source>
</reference>
<dbReference type="RefSeq" id="WP_127710541.1">
    <property type="nucleotide sequence ID" value="NZ_SACO01000011.1"/>
</dbReference>
<proteinExistence type="predicted"/>
<dbReference type="EMBL" id="SACO01000011">
    <property type="protein sequence ID" value="RVU03947.1"/>
    <property type="molecule type" value="Genomic_DNA"/>
</dbReference>